<protein>
    <submittedName>
        <fullName evidence="1">Uncharacterized protein</fullName>
    </submittedName>
</protein>
<gene>
    <name evidence="1" type="ORF">G6F50_015743</name>
</gene>
<proteinExistence type="predicted"/>
<evidence type="ECO:0000313" key="1">
    <source>
        <dbReference type="EMBL" id="KAG1533817.1"/>
    </source>
</evidence>
<name>A0A9P6XWP1_9FUNG</name>
<reference evidence="1 2" key="1">
    <citation type="journal article" date="2020" name="Microb. Genom.">
        <title>Genetic diversity of clinical and environmental Mucorales isolates obtained from an investigation of mucormycosis cases among solid organ transplant recipients.</title>
        <authorList>
            <person name="Nguyen M.H."/>
            <person name="Kaul D."/>
            <person name="Muto C."/>
            <person name="Cheng S.J."/>
            <person name="Richter R.A."/>
            <person name="Bruno V.M."/>
            <person name="Liu G."/>
            <person name="Beyhan S."/>
            <person name="Sundermann A.J."/>
            <person name="Mounaud S."/>
            <person name="Pasculle A.W."/>
            <person name="Nierman W.C."/>
            <person name="Driscoll E."/>
            <person name="Cumbie R."/>
            <person name="Clancy C.J."/>
            <person name="Dupont C.L."/>
        </authorList>
    </citation>
    <scope>NUCLEOTIDE SEQUENCE [LARGE SCALE GENOMIC DNA]</scope>
    <source>
        <strain evidence="1 2">GL24</strain>
    </source>
</reference>
<evidence type="ECO:0000313" key="2">
    <source>
        <dbReference type="Proteomes" id="UP000740926"/>
    </source>
</evidence>
<organism evidence="1 2">
    <name type="scientific">Rhizopus delemar</name>
    <dbReference type="NCBI Taxonomy" id="936053"/>
    <lineage>
        <taxon>Eukaryota</taxon>
        <taxon>Fungi</taxon>
        <taxon>Fungi incertae sedis</taxon>
        <taxon>Mucoromycota</taxon>
        <taxon>Mucoromycotina</taxon>
        <taxon>Mucoromycetes</taxon>
        <taxon>Mucorales</taxon>
        <taxon>Mucorineae</taxon>
        <taxon>Rhizopodaceae</taxon>
        <taxon>Rhizopus</taxon>
    </lineage>
</organism>
<accession>A0A9P6XWP1</accession>
<dbReference type="Proteomes" id="UP000740926">
    <property type="component" value="Unassembled WGS sequence"/>
</dbReference>
<keyword evidence="2" id="KW-1185">Reference proteome</keyword>
<dbReference type="EMBL" id="JAANIU010009049">
    <property type="protein sequence ID" value="KAG1533817.1"/>
    <property type="molecule type" value="Genomic_DNA"/>
</dbReference>
<dbReference type="AlphaFoldDB" id="A0A9P6XWP1"/>
<sequence length="153" mass="16249">MPRLIWKSMLRVAPRTSEASGECEGQADHAVRRQHVLAGCIGAGIAVIDRDRRTPQGLGHGAQLFPGIDREPLAADGVLAALRRLQGDRVVERAGKLAADHQVVGHHAIDDQAAGVLRIGDRVALGDARSVGTTDQVQPVHAQRLAEAAQRCA</sequence>
<comment type="caution">
    <text evidence="1">The sequence shown here is derived from an EMBL/GenBank/DDBJ whole genome shotgun (WGS) entry which is preliminary data.</text>
</comment>